<name>A0A090VMR8_9FLAO</name>
<evidence type="ECO:0000313" key="6">
    <source>
        <dbReference type="Proteomes" id="UP000030184"/>
    </source>
</evidence>
<evidence type="ECO:0000256" key="1">
    <source>
        <dbReference type="SAM" id="Phobius"/>
    </source>
</evidence>
<keyword evidence="1" id="KW-0472">Membrane</keyword>
<evidence type="ECO:0000313" key="3">
    <source>
        <dbReference type="EMBL" id="GAL69391.1"/>
    </source>
</evidence>
<dbReference type="Proteomes" id="UP000030184">
    <property type="component" value="Unassembled WGS sequence"/>
</dbReference>
<dbReference type="Proteomes" id="UP000029641">
    <property type="component" value="Unassembled WGS sequence"/>
</dbReference>
<dbReference type="Proteomes" id="UP000029646">
    <property type="component" value="Unassembled WGS sequence"/>
</dbReference>
<keyword evidence="1" id="KW-1133">Transmembrane helix</keyword>
<reference evidence="6" key="1">
    <citation type="journal article" date="2014" name="Genome Announc.">
        <title>Draft Genome Sequence of Marine Flavobacterium Jejuia pallidilutea Strain 11shimoA1 and Pigmentation Mutants.</title>
        <authorList>
            <person name="Takatani N."/>
            <person name="Nakanishi M."/>
            <person name="Meirelles P."/>
            <person name="Mino S."/>
            <person name="Suda W."/>
            <person name="Oshima K."/>
            <person name="Hattori M."/>
            <person name="Ohkuma M."/>
            <person name="Hosokawa M."/>
            <person name="Miyashita K."/>
            <person name="Thompson F.L."/>
            <person name="Niwa A."/>
            <person name="Sawabe T."/>
            <person name="Sawabe T."/>
        </authorList>
    </citation>
    <scope>NUCLEOTIDE SEQUENCE [LARGE SCALE GENOMIC DNA]</scope>
    <source>
        <strain evidence="6">JCM 19538</strain>
    </source>
</reference>
<accession>A0A090VMR8</accession>
<sequence>MFLFCLITNTYRKTIKIKRSKRVLNLSLVFVFFIVLQLK</sequence>
<evidence type="ECO:0000313" key="2">
    <source>
        <dbReference type="EMBL" id="GAL65328.1"/>
    </source>
</evidence>
<dbReference type="AlphaFoldDB" id="A0A090VMR8"/>
<protein>
    <submittedName>
        <fullName evidence="2">Uncharacterized protein</fullName>
    </submittedName>
</protein>
<organism evidence="2 5">
    <name type="scientific">Jejuia pallidilutea</name>
    <dbReference type="NCBI Taxonomy" id="504487"/>
    <lineage>
        <taxon>Bacteria</taxon>
        <taxon>Pseudomonadati</taxon>
        <taxon>Bacteroidota</taxon>
        <taxon>Flavobacteriia</taxon>
        <taxon>Flavobacteriales</taxon>
        <taxon>Flavobacteriaceae</taxon>
        <taxon>Jejuia</taxon>
    </lineage>
</organism>
<proteinExistence type="predicted"/>
<keyword evidence="6" id="KW-1185">Reference proteome</keyword>
<dbReference type="EMBL" id="BBNR01000001">
    <property type="protein sequence ID" value="GAL65328.1"/>
    <property type="molecule type" value="Genomic_DNA"/>
</dbReference>
<comment type="caution">
    <text evidence="2">The sequence shown here is derived from an EMBL/GenBank/DDBJ whole genome shotgun (WGS) entry which is preliminary data.</text>
</comment>
<dbReference type="EMBL" id="BBNS01000001">
    <property type="protein sequence ID" value="GAL69391.1"/>
    <property type="molecule type" value="Genomic_DNA"/>
</dbReference>
<keyword evidence="1" id="KW-0812">Transmembrane</keyword>
<dbReference type="EMBL" id="BBNY01000005">
    <property type="protein sequence ID" value="GAL89093.1"/>
    <property type="molecule type" value="Genomic_DNA"/>
</dbReference>
<feature type="transmembrane region" description="Helical" evidence="1">
    <location>
        <begin position="22"/>
        <end position="38"/>
    </location>
</feature>
<evidence type="ECO:0000313" key="5">
    <source>
        <dbReference type="Proteomes" id="UP000029641"/>
    </source>
</evidence>
<evidence type="ECO:0000313" key="4">
    <source>
        <dbReference type="EMBL" id="GAL89093.1"/>
    </source>
</evidence>
<gene>
    <name evidence="2" type="ORF">JCM19301_3788</name>
    <name evidence="3" type="ORF">JCM19302_4120</name>
    <name evidence="4" type="ORF">JCM19538_2082</name>
</gene>